<dbReference type="SUPFAM" id="SSF54909">
    <property type="entry name" value="Dimeric alpha+beta barrel"/>
    <property type="match status" value="1"/>
</dbReference>
<dbReference type="Pfam" id="PF07876">
    <property type="entry name" value="Dabb"/>
    <property type="match status" value="1"/>
</dbReference>
<accession>A0A840XGC6</accession>
<proteinExistence type="predicted"/>
<dbReference type="PANTHER" id="PTHR37832">
    <property type="entry name" value="BLL2683 PROTEIN"/>
    <property type="match status" value="1"/>
</dbReference>
<keyword evidence="2" id="KW-0503">Monooxygenase</keyword>
<dbReference type="SMART" id="SM00886">
    <property type="entry name" value="Dabb"/>
    <property type="match status" value="1"/>
</dbReference>
<evidence type="ECO:0000313" key="3">
    <source>
        <dbReference type="Proteomes" id="UP000552883"/>
    </source>
</evidence>
<evidence type="ECO:0000259" key="1">
    <source>
        <dbReference type="PROSITE" id="PS51502"/>
    </source>
</evidence>
<dbReference type="InterPro" id="IPR011008">
    <property type="entry name" value="Dimeric_a/b-barrel"/>
</dbReference>
<sequence>MIRHIVLFKLAADDDAQRRDDAHEIAARLTALETQIPGIQSIRVDRDLGLVDGHWDVALVSEHDDNAALEAYQVHPAHKEAAAFIATVISDRAVVDYSI</sequence>
<protein>
    <submittedName>
        <fullName evidence="2">Heme-degrading monooxygenase HmoA</fullName>
    </submittedName>
</protein>
<dbReference type="InterPro" id="IPR013097">
    <property type="entry name" value="Dabb"/>
</dbReference>
<dbReference type="PANTHER" id="PTHR37832:SF1">
    <property type="entry name" value="STRESS-RESPONSE A_B BARREL DOMAIN-CONTAINING PROTEIN"/>
    <property type="match status" value="1"/>
</dbReference>
<reference evidence="2 3" key="1">
    <citation type="submission" date="2020-08" db="EMBL/GenBank/DDBJ databases">
        <title>Sequencing the genomes of 1000 actinobacteria strains.</title>
        <authorList>
            <person name="Klenk H.-P."/>
        </authorList>
    </citation>
    <scope>NUCLEOTIDE SEQUENCE [LARGE SCALE GENOMIC DNA]</scope>
    <source>
        <strain evidence="2 3">DSM 23889</strain>
    </source>
</reference>
<organism evidence="2 3">
    <name type="scientific">Microcella frigidaquae</name>
    <dbReference type="NCBI Taxonomy" id="424758"/>
    <lineage>
        <taxon>Bacteria</taxon>
        <taxon>Bacillati</taxon>
        <taxon>Actinomycetota</taxon>
        <taxon>Actinomycetes</taxon>
        <taxon>Micrococcales</taxon>
        <taxon>Microbacteriaceae</taxon>
        <taxon>Microcella</taxon>
    </lineage>
</organism>
<comment type="caution">
    <text evidence="2">The sequence shown here is derived from an EMBL/GenBank/DDBJ whole genome shotgun (WGS) entry which is preliminary data.</text>
</comment>
<dbReference type="OrthoDB" id="6637496at2"/>
<dbReference type="Gene3D" id="3.30.70.100">
    <property type="match status" value="1"/>
</dbReference>
<feature type="domain" description="Stress-response A/B barrel" evidence="1">
    <location>
        <begin position="2"/>
        <end position="97"/>
    </location>
</feature>
<keyword evidence="3" id="KW-1185">Reference proteome</keyword>
<dbReference type="PROSITE" id="PS51502">
    <property type="entry name" value="S_R_A_B_BARREL"/>
    <property type="match status" value="1"/>
</dbReference>
<dbReference type="EMBL" id="JACHBS010000001">
    <property type="protein sequence ID" value="MBB5617552.1"/>
    <property type="molecule type" value="Genomic_DNA"/>
</dbReference>
<evidence type="ECO:0000313" key="2">
    <source>
        <dbReference type="EMBL" id="MBB5617552.1"/>
    </source>
</evidence>
<keyword evidence="2" id="KW-0560">Oxidoreductase</keyword>
<dbReference type="AlphaFoldDB" id="A0A840XGC6"/>
<dbReference type="RefSeq" id="WP_153983040.1">
    <property type="nucleotide sequence ID" value="NZ_BAAANZ010000017.1"/>
</dbReference>
<dbReference type="Proteomes" id="UP000552883">
    <property type="component" value="Unassembled WGS sequence"/>
</dbReference>
<name>A0A840XGC6_9MICO</name>
<gene>
    <name evidence="2" type="ORF">BJ959_001048</name>
</gene>
<dbReference type="GO" id="GO:0004497">
    <property type="term" value="F:monooxygenase activity"/>
    <property type="evidence" value="ECO:0007669"/>
    <property type="project" value="UniProtKB-KW"/>
</dbReference>